<accession>A0A9P7ZJ49</accession>
<dbReference type="PANTHER" id="PTHR13170:SF16">
    <property type="entry name" value="PROTEIN O-GLCNACASE"/>
    <property type="match status" value="1"/>
</dbReference>
<feature type="signal peptide" evidence="3">
    <location>
        <begin position="1"/>
        <end position="23"/>
    </location>
</feature>
<feature type="chain" id="PRO_5040112560" evidence="3">
    <location>
        <begin position="24"/>
        <end position="624"/>
    </location>
</feature>
<proteinExistence type="predicted"/>
<dbReference type="InterPro" id="IPR029018">
    <property type="entry name" value="Hex-like_dom2"/>
</dbReference>
<dbReference type="AlphaFoldDB" id="A0A9P7ZJ49"/>
<evidence type="ECO:0000313" key="6">
    <source>
        <dbReference type="Proteomes" id="UP000887229"/>
    </source>
</evidence>
<evidence type="ECO:0000256" key="1">
    <source>
        <dbReference type="ARBA" id="ARBA00022801"/>
    </source>
</evidence>
<dbReference type="SUPFAM" id="SSF55545">
    <property type="entry name" value="beta-N-acetylhexosaminidase-like domain"/>
    <property type="match status" value="1"/>
</dbReference>
<evidence type="ECO:0000259" key="4">
    <source>
        <dbReference type="PROSITE" id="PS52009"/>
    </source>
</evidence>
<dbReference type="SUPFAM" id="SSF51445">
    <property type="entry name" value="(Trans)glycosidases"/>
    <property type="match status" value="1"/>
</dbReference>
<dbReference type="RefSeq" id="XP_046116894.1">
    <property type="nucleotide sequence ID" value="XM_046266064.1"/>
</dbReference>
<dbReference type="GeneID" id="70296967"/>
<keyword evidence="1" id="KW-0378">Hydrolase</keyword>
<dbReference type="GO" id="GO:0015929">
    <property type="term" value="F:hexosaminidase activity"/>
    <property type="evidence" value="ECO:0007669"/>
    <property type="project" value="UniProtKB-ARBA"/>
</dbReference>
<dbReference type="Gene3D" id="3.30.379.10">
    <property type="entry name" value="Chitobiase/beta-hexosaminidase domain 2-like"/>
    <property type="match status" value="1"/>
</dbReference>
<feature type="domain" description="GH84" evidence="4">
    <location>
        <begin position="195"/>
        <end position="503"/>
    </location>
</feature>
<gene>
    <name evidence="5" type="ORF">F5Z01DRAFT_689008</name>
</gene>
<dbReference type="Gene3D" id="1.20.58.460">
    <property type="entry name" value="Hyaluronidase post-catalytic domain-like"/>
    <property type="match status" value="1"/>
</dbReference>
<dbReference type="InterPro" id="IPR015882">
    <property type="entry name" value="HEX_bac_N"/>
</dbReference>
<dbReference type="Pfam" id="PF07555">
    <property type="entry name" value="NAGidase"/>
    <property type="match status" value="1"/>
</dbReference>
<keyword evidence="3" id="KW-0732">Signal</keyword>
<dbReference type="PROSITE" id="PS52009">
    <property type="entry name" value="GH84"/>
    <property type="match status" value="1"/>
</dbReference>
<dbReference type="InterPro" id="IPR011496">
    <property type="entry name" value="O-GlcNAcase_cat"/>
</dbReference>
<dbReference type="Pfam" id="PF02838">
    <property type="entry name" value="Glyco_hydro_20b"/>
    <property type="match status" value="1"/>
</dbReference>
<organism evidence="5 6">
    <name type="scientific">Emericellopsis atlantica</name>
    <dbReference type="NCBI Taxonomy" id="2614577"/>
    <lineage>
        <taxon>Eukaryota</taxon>
        <taxon>Fungi</taxon>
        <taxon>Dikarya</taxon>
        <taxon>Ascomycota</taxon>
        <taxon>Pezizomycotina</taxon>
        <taxon>Sordariomycetes</taxon>
        <taxon>Hypocreomycetidae</taxon>
        <taxon>Hypocreales</taxon>
        <taxon>Bionectriaceae</taxon>
        <taxon>Emericellopsis</taxon>
    </lineage>
</organism>
<dbReference type="OrthoDB" id="9975416at2759"/>
<dbReference type="EMBL" id="MU251259">
    <property type="protein sequence ID" value="KAG9252970.1"/>
    <property type="molecule type" value="Genomic_DNA"/>
</dbReference>
<keyword evidence="2" id="KW-0326">Glycosidase</keyword>
<protein>
    <submittedName>
        <fullName evidence="5">F5/8 type C domain protein</fullName>
    </submittedName>
</protein>
<dbReference type="InterPro" id="IPR051822">
    <property type="entry name" value="Glycosyl_Hydrolase_84"/>
</dbReference>
<evidence type="ECO:0000313" key="5">
    <source>
        <dbReference type="EMBL" id="KAG9252970.1"/>
    </source>
</evidence>
<comment type="caution">
    <text evidence="5">The sequence shown here is derived from an EMBL/GenBank/DDBJ whole genome shotgun (WGS) entry which is preliminary data.</text>
</comment>
<evidence type="ECO:0000256" key="2">
    <source>
        <dbReference type="ARBA" id="ARBA00023295"/>
    </source>
</evidence>
<name>A0A9P7ZJ49_9HYPO</name>
<dbReference type="InterPro" id="IPR017853">
    <property type="entry name" value="GH"/>
</dbReference>
<dbReference type="Gene3D" id="3.20.20.80">
    <property type="entry name" value="Glycosidases"/>
    <property type="match status" value="1"/>
</dbReference>
<keyword evidence="6" id="KW-1185">Reference proteome</keyword>
<evidence type="ECO:0000256" key="3">
    <source>
        <dbReference type="SAM" id="SignalP"/>
    </source>
</evidence>
<dbReference type="PANTHER" id="PTHR13170">
    <property type="entry name" value="O-GLCNACASE"/>
    <property type="match status" value="1"/>
</dbReference>
<sequence length="624" mass="69034">MHTGQSIVCLSALVALCLESAKAAVVTSNPQASVDLKCRHDARDIQPHHFGVWPPPQEITETGCGIRLNGDVTIVTGDTADEPTISLIKTIVTSAGGKATVSTKPTGKGTQILVGTGAENSFAADAAQELTGQAATDLDAEGYVLATGKVDGQLSVVLNGVDTRGAFYAAQTLRQLVDDRSGVPGIQARDWPLMPVRGSIEGFYGIPWSHEARLDQFVLYGQHKMNTYIYTPKDDELLRRRWRELYEGDDLDKLQELVDTANANHVDFTFALSPGNDLCYSSEDDFNATVAKFDQLRDLGVQRFYIALDDIPTDGFHCDSDDDKWPHDQEWHWLADAQACYLNRVQQEWIEKHGLDALETVPTNYAGSQPDPYKDRFGTQLDKKVRIQWTGEGVFSPNVTVESVVRAGETYVTDTLFFWDNFPVNDGDFSRLFLNPLTEPANGPVYDAKASMDEALRELAGRDEDVHEALVAFVDLNQNWPYREPEIFAPALSKDIQEFWAAREKGGGGPLRERLQLLMKLPELLSRMDMKGFATDVEPWSTAAMQWAKACQHLVAMLEALDEGDKTKADEEYGEAKAWVKKTEEKTVETLDREGNPDSYAPNVGDGVFESFLGDATAVYEGTG</sequence>
<dbReference type="GO" id="GO:1901135">
    <property type="term" value="P:carbohydrate derivative metabolic process"/>
    <property type="evidence" value="ECO:0007669"/>
    <property type="project" value="UniProtKB-ARBA"/>
</dbReference>
<dbReference type="Proteomes" id="UP000887229">
    <property type="component" value="Unassembled WGS sequence"/>
</dbReference>
<reference evidence="5" key="1">
    <citation type="journal article" date="2021" name="IMA Fungus">
        <title>Genomic characterization of three marine fungi, including Emericellopsis atlantica sp. nov. with signatures of a generalist lifestyle and marine biomass degradation.</title>
        <authorList>
            <person name="Hagestad O.C."/>
            <person name="Hou L."/>
            <person name="Andersen J.H."/>
            <person name="Hansen E.H."/>
            <person name="Altermark B."/>
            <person name="Li C."/>
            <person name="Kuhnert E."/>
            <person name="Cox R.J."/>
            <person name="Crous P.W."/>
            <person name="Spatafora J.W."/>
            <person name="Lail K."/>
            <person name="Amirebrahimi M."/>
            <person name="Lipzen A."/>
            <person name="Pangilinan J."/>
            <person name="Andreopoulos W."/>
            <person name="Hayes R.D."/>
            <person name="Ng V."/>
            <person name="Grigoriev I.V."/>
            <person name="Jackson S.A."/>
            <person name="Sutton T.D.S."/>
            <person name="Dobson A.D.W."/>
            <person name="Rama T."/>
        </authorList>
    </citation>
    <scope>NUCLEOTIDE SEQUENCE</scope>
    <source>
        <strain evidence="5">TS7</strain>
    </source>
</reference>